<dbReference type="AlphaFoldDB" id="A0A849SQ47"/>
<gene>
    <name evidence="1" type="ORF">HOP12_11415</name>
</gene>
<protein>
    <submittedName>
        <fullName evidence="1">Uncharacterized protein</fullName>
    </submittedName>
</protein>
<evidence type="ECO:0000313" key="1">
    <source>
        <dbReference type="EMBL" id="NOT34764.1"/>
    </source>
</evidence>
<evidence type="ECO:0000313" key="2">
    <source>
        <dbReference type="Proteomes" id="UP000580839"/>
    </source>
</evidence>
<sequence>MRERAIRRNRRSEMKVMSTILVALVLAGLGASRAQGSEEWSFEAFQPIWTDNEISFSRVTVLTFNSGEAGVHAVLATCDSNRVMTDYGPQQRNAAFEVGLRTEVTFNSSREPPLFGDTLRVVLRATRPARDLDDHSYSTILEATVQCILLNAARSPAIKFVALRVEVDAASREYGGIFATARFRNGPKKHEFHER</sequence>
<reference evidence="1 2" key="1">
    <citation type="submission" date="2020-04" db="EMBL/GenBank/DDBJ databases">
        <title>Metagenomic profiling of ammonia- and methane-oxidizing microorganisms in a Dutch drinking water treatment plant.</title>
        <authorList>
            <person name="Poghosyan L."/>
            <person name="Leucker S."/>
        </authorList>
    </citation>
    <scope>NUCLEOTIDE SEQUENCE [LARGE SCALE GENOMIC DNA]</scope>
    <source>
        <strain evidence="1">S-RSF-IL-03</strain>
    </source>
</reference>
<name>A0A849SQ47_UNCEI</name>
<proteinExistence type="predicted"/>
<accession>A0A849SQ47</accession>
<dbReference type="Proteomes" id="UP000580839">
    <property type="component" value="Unassembled WGS sequence"/>
</dbReference>
<organism evidence="1 2">
    <name type="scientific">Eiseniibacteriota bacterium</name>
    <dbReference type="NCBI Taxonomy" id="2212470"/>
    <lineage>
        <taxon>Bacteria</taxon>
        <taxon>Candidatus Eiseniibacteriota</taxon>
    </lineage>
</organism>
<dbReference type="EMBL" id="JABFRW010000145">
    <property type="protein sequence ID" value="NOT34764.1"/>
    <property type="molecule type" value="Genomic_DNA"/>
</dbReference>
<comment type="caution">
    <text evidence="1">The sequence shown here is derived from an EMBL/GenBank/DDBJ whole genome shotgun (WGS) entry which is preliminary data.</text>
</comment>